<organism evidence="3 4">
    <name type="scientific">Siminovitchia sediminis</name>
    <dbReference type="NCBI Taxonomy" id="1274353"/>
    <lineage>
        <taxon>Bacteria</taxon>
        <taxon>Bacillati</taxon>
        <taxon>Bacillota</taxon>
        <taxon>Bacilli</taxon>
        <taxon>Bacillales</taxon>
        <taxon>Bacillaceae</taxon>
        <taxon>Siminovitchia</taxon>
    </lineage>
</organism>
<dbReference type="InterPro" id="IPR003767">
    <property type="entry name" value="Malate/L-lactate_DH-like"/>
</dbReference>
<keyword evidence="4" id="KW-1185">Reference proteome</keyword>
<reference evidence="4" key="1">
    <citation type="journal article" date="2019" name="Int. J. Syst. Evol. Microbiol.">
        <title>The Global Catalogue of Microorganisms (GCM) 10K type strain sequencing project: providing services to taxonomists for standard genome sequencing and annotation.</title>
        <authorList>
            <consortium name="The Broad Institute Genomics Platform"/>
            <consortium name="The Broad Institute Genome Sequencing Center for Infectious Disease"/>
            <person name="Wu L."/>
            <person name="Ma J."/>
        </authorList>
    </citation>
    <scope>NUCLEOTIDE SEQUENCE [LARGE SCALE GENOMIC DNA]</scope>
    <source>
        <strain evidence="4">CGMCC 1.12295</strain>
    </source>
</reference>
<dbReference type="EMBL" id="JBHUEO010000009">
    <property type="protein sequence ID" value="MFD1706215.1"/>
    <property type="molecule type" value="Genomic_DNA"/>
</dbReference>
<dbReference type="RefSeq" id="WP_380772793.1">
    <property type="nucleotide sequence ID" value="NZ_JBHUEO010000009.1"/>
</dbReference>
<gene>
    <name evidence="3" type="ORF">ACFSCZ_05515</name>
</gene>
<dbReference type="InterPro" id="IPR043143">
    <property type="entry name" value="Mal/L-sulf/L-lact_DH-like_NADP"/>
</dbReference>
<dbReference type="InterPro" id="IPR036111">
    <property type="entry name" value="Mal/L-sulfo/L-lacto_DH-like_sf"/>
</dbReference>
<dbReference type="Pfam" id="PF02615">
    <property type="entry name" value="Ldh_2"/>
    <property type="match status" value="1"/>
</dbReference>
<evidence type="ECO:0000256" key="1">
    <source>
        <dbReference type="ARBA" id="ARBA00006056"/>
    </source>
</evidence>
<comment type="similarity">
    <text evidence="1">Belongs to the LDH2/MDH2 oxidoreductase family.</text>
</comment>
<evidence type="ECO:0000256" key="2">
    <source>
        <dbReference type="ARBA" id="ARBA00023002"/>
    </source>
</evidence>
<dbReference type="PANTHER" id="PTHR11091:SF0">
    <property type="entry name" value="MALATE DEHYDROGENASE"/>
    <property type="match status" value="1"/>
</dbReference>
<accession>A0ABW4KEG9</accession>
<evidence type="ECO:0000313" key="3">
    <source>
        <dbReference type="EMBL" id="MFD1706215.1"/>
    </source>
</evidence>
<dbReference type="Gene3D" id="3.30.1370.60">
    <property type="entry name" value="Hypothetical oxidoreductase yiak, domain 2"/>
    <property type="match status" value="1"/>
</dbReference>
<dbReference type="PANTHER" id="PTHR11091">
    <property type="entry name" value="OXIDOREDUCTASE-RELATED"/>
    <property type="match status" value="1"/>
</dbReference>
<keyword evidence="2" id="KW-0560">Oxidoreductase</keyword>
<evidence type="ECO:0000313" key="4">
    <source>
        <dbReference type="Proteomes" id="UP001597301"/>
    </source>
</evidence>
<dbReference type="InterPro" id="IPR043144">
    <property type="entry name" value="Mal/L-sulf/L-lact_DH-like_ah"/>
</dbReference>
<proteinExistence type="inferred from homology"/>
<comment type="caution">
    <text evidence="3">The sequence shown here is derived from an EMBL/GenBank/DDBJ whole genome shotgun (WGS) entry which is preliminary data.</text>
</comment>
<dbReference type="SUPFAM" id="SSF89733">
    <property type="entry name" value="L-sulfolactate dehydrogenase-like"/>
    <property type="match status" value="1"/>
</dbReference>
<dbReference type="Proteomes" id="UP001597301">
    <property type="component" value="Unassembled WGS sequence"/>
</dbReference>
<protein>
    <submittedName>
        <fullName evidence="3">Ldh family oxidoreductase</fullName>
    </submittedName>
</protein>
<name>A0ABW4KEG9_9BACI</name>
<sequence length="368" mass="40004">MPDRMTDFKHMRDKQMKRFQAHELHTFSTKVLTQAGVSQQHARLAADALIQADLEGVDSHGILRLAVYVKRMEENRINPRPHIKFFESSPTVLSVDGDNGLGHIVSTIALDRGIEMAKNLGLAGIAVRNSNHFGTASYYCQRACKHRLASIVLTNSPAGIPPWGGRKAFLGTNPIAFGFPTGTDVPVMIDLSTSVVARGKIMAAEKQGEAIPDGWAIDENGKMTNDPSAALRGAVLPLGGAKGSALALAVEILAGVLTGAAFAPNVTSIYQDQVTEQANIGHLFILIDIEKFMDYSEFTSSLNDLLRSMKSVPKAPGTEEIRYPGERRSQEQAKRLEEGIPVPLAVVNELIELGQKYDVPFPEKKLIP</sequence>
<dbReference type="Gene3D" id="1.10.1530.10">
    <property type="match status" value="1"/>
</dbReference>